<comment type="similarity">
    <text evidence="1 3 4">Belongs to the GrpE family.</text>
</comment>
<feature type="compositionally biased region" description="Basic and acidic residues" evidence="5">
    <location>
        <begin position="51"/>
        <end position="63"/>
    </location>
</feature>
<sequence length="190" mass="19863">MAEPNGERIHAATDDPARQANRPETESAARPEDPALAEVRERAQRAIADADNARKRAERTAADRVTAERQRVAAAWLPVLDNLDLALRHAGADPEAIVQGVAQVREQAADILARLGFGPVGAVGEPFDPARHEAAEAVEEPDVPAGTIVRVIRPGYGGDTLLLRPAVVAVARAGGGRAEGADAERGSDGG</sequence>
<feature type="region of interest" description="Disordered" evidence="5">
    <location>
        <begin position="1"/>
        <end position="63"/>
    </location>
</feature>
<keyword evidence="3" id="KW-0963">Cytoplasm</keyword>
<comment type="function">
    <text evidence="3">Participates actively in the response to hyperosmotic and heat shock by preventing the aggregation of stress-denatured proteins, in association with DnaK and GrpE. It is the nucleotide exchange factor for DnaK and may function as a thermosensor. Unfolded proteins bind initially to DnaJ; upon interaction with the DnaJ-bound protein, DnaK hydrolyzes its bound ATP, resulting in the formation of a stable complex. GrpE releases ADP from DnaK; ATP binding to DnaK triggers the release of the substrate protein, thus completing the reaction cycle. Several rounds of ATP-dependent interactions between DnaJ, DnaK and GrpE are required for fully efficient folding.</text>
</comment>
<evidence type="ECO:0000313" key="7">
    <source>
        <dbReference type="Proteomes" id="UP001501470"/>
    </source>
</evidence>
<accession>A0ABP4NY88</accession>
<dbReference type="InterPro" id="IPR000740">
    <property type="entry name" value="GrpE"/>
</dbReference>
<dbReference type="InterPro" id="IPR013805">
    <property type="entry name" value="GrpE_CC"/>
</dbReference>
<dbReference type="Pfam" id="PF01025">
    <property type="entry name" value="GrpE"/>
    <property type="match status" value="1"/>
</dbReference>
<dbReference type="EMBL" id="BAAAQD010000038">
    <property type="protein sequence ID" value="GAA1567198.1"/>
    <property type="molecule type" value="Genomic_DNA"/>
</dbReference>
<dbReference type="SUPFAM" id="SSF51064">
    <property type="entry name" value="Head domain of nucleotide exchange factor GrpE"/>
    <property type="match status" value="1"/>
</dbReference>
<organism evidence="6 7">
    <name type="scientific">Dactylosporangium maewongense</name>
    <dbReference type="NCBI Taxonomy" id="634393"/>
    <lineage>
        <taxon>Bacteria</taxon>
        <taxon>Bacillati</taxon>
        <taxon>Actinomycetota</taxon>
        <taxon>Actinomycetes</taxon>
        <taxon>Micromonosporales</taxon>
        <taxon>Micromonosporaceae</taxon>
        <taxon>Dactylosporangium</taxon>
    </lineage>
</organism>
<dbReference type="Gene3D" id="2.30.22.10">
    <property type="entry name" value="Head domain of nucleotide exchange factor GrpE"/>
    <property type="match status" value="1"/>
</dbReference>
<keyword evidence="3" id="KW-0346">Stress response</keyword>
<dbReference type="Proteomes" id="UP001501470">
    <property type="component" value="Unassembled WGS sequence"/>
</dbReference>
<keyword evidence="7" id="KW-1185">Reference proteome</keyword>
<dbReference type="PANTHER" id="PTHR21237">
    <property type="entry name" value="GRPE PROTEIN"/>
    <property type="match status" value="1"/>
</dbReference>
<keyword evidence="2 3" id="KW-0143">Chaperone</keyword>
<evidence type="ECO:0000256" key="1">
    <source>
        <dbReference type="ARBA" id="ARBA00009054"/>
    </source>
</evidence>
<comment type="caution">
    <text evidence="6">The sequence shown here is derived from an EMBL/GenBank/DDBJ whole genome shotgun (WGS) entry which is preliminary data.</text>
</comment>
<comment type="subcellular location">
    <subcellularLocation>
        <location evidence="3">Cytoplasm</location>
    </subcellularLocation>
</comment>
<comment type="subunit">
    <text evidence="3">Homodimer.</text>
</comment>
<reference evidence="7" key="1">
    <citation type="journal article" date="2019" name="Int. J. Syst. Evol. Microbiol.">
        <title>The Global Catalogue of Microorganisms (GCM) 10K type strain sequencing project: providing services to taxonomists for standard genome sequencing and annotation.</title>
        <authorList>
            <consortium name="The Broad Institute Genomics Platform"/>
            <consortium name="The Broad Institute Genome Sequencing Center for Infectious Disease"/>
            <person name="Wu L."/>
            <person name="Ma J."/>
        </authorList>
    </citation>
    <scope>NUCLEOTIDE SEQUENCE [LARGE SCALE GENOMIC DNA]</scope>
    <source>
        <strain evidence="7">JCM 15933</strain>
    </source>
</reference>
<evidence type="ECO:0000256" key="5">
    <source>
        <dbReference type="SAM" id="MobiDB-lite"/>
    </source>
</evidence>
<dbReference type="Gene3D" id="3.90.20.20">
    <property type="match status" value="1"/>
</dbReference>
<protein>
    <recommendedName>
        <fullName evidence="3">Protein GrpE</fullName>
    </recommendedName>
    <alternativeName>
        <fullName evidence="3">HSP-70 cofactor</fullName>
    </alternativeName>
</protein>
<evidence type="ECO:0000313" key="6">
    <source>
        <dbReference type="EMBL" id="GAA1567198.1"/>
    </source>
</evidence>
<dbReference type="SUPFAM" id="SSF58014">
    <property type="entry name" value="Coiled-coil domain of nucleotide exchange factor GrpE"/>
    <property type="match status" value="1"/>
</dbReference>
<evidence type="ECO:0000256" key="2">
    <source>
        <dbReference type="ARBA" id="ARBA00023186"/>
    </source>
</evidence>
<dbReference type="HAMAP" id="MF_01151">
    <property type="entry name" value="GrpE"/>
    <property type="match status" value="1"/>
</dbReference>
<dbReference type="CDD" id="cd00446">
    <property type="entry name" value="GrpE"/>
    <property type="match status" value="1"/>
</dbReference>
<dbReference type="PRINTS" id="PR00773">
    <property type="entry name" value="GRPEPROTEIN"/>
</dbReference>
<proteinExistence type="inferred from homology"/>
<dbReference type="RefSeq" id="WP_344513394.1">
    <property type="nucleotide sequence ID" value="NZ_BAAAQD010000038.1"/>
</dbReference>
<evidence type="ECO:0000256" key="4">
    <source>
        <dbReference type="RuleBase" id="RU004478"/>
    </source>
</evidence>
<dbReference type="PANTHER" id="PTHR21237:SF23">
    <property type="entry name" value="GRPE PROTEIN HOMOLOG, MITOCHONDRIAL"/>
    <property type="match status" value="1"/>
</dbReference>
<name>A0ABP4NY88_9ACTN</name>
<gene>
    <name evidence="3" type="primary">grpE</name>
    <name evidence="6" type="ORF">GCM10009827_106170</name>
</gene>
<feature type="compositionally biased region" description="Basic and acidic residues" evidence="5">
    <location>
        <begin position="1"/>
        <end position="44"/>
    </location>
</feature>
<dbReference type="InterPro" id="IPR009012">
    <property type="entry name" value="GrpE_head"/>
</dbReference>
<evidence type="ECO:0000256" key="3">
    <source>
        <dbReference type="HAMAP-Rule" id="MF_01151"/>
    </source>
</evidence>